<feature type="transmembrane region" description="Helical" evidence="2">
    <location>
        <begin position="658"/>
        <end position="676"/>
    </location>
</feature>
<dbReference type="EMBL" id="JAUSTF010000002">
    <property type="protein sequence ID" value="MDQ0180139.1"/>
    <property type="molecule type" value="Genomic_DNA"/>
</dbReference>
<keyword evidence="5" id="KW-1185">Reference proteome</keyword>
<feature type="compositionally biased region" description="Low complexity" evidence="1">
    <location>
        <begin position="863"/>
        <end position="887"/>
    </location>
</feature>
<feature type="transmembrane region" description="Helical" evidence="2">
    <location>
        <begin position="183"/>
        <end position="202"/>
    </location>
</feature>
<proteinExistence type="predicted"/>
<keyword evidence="2" id="KW-1133">Transmembrane helix</keyword>
<dbReference type="AlphaFoldDB" id="A0AAW8D9Q4"/>
<evidence type="ECO:0000313" key="3">
    <source>
        <dbReference type="EMBL" id="MDP9903208.1"/>
    </source>
</evidence>
<feature type="transmembrane region" description="Helical" evidence="2">
    <location>
        <begin position="682"/>
        <end position="705"/>
    </location>
</feature>
<accession>A0AAW8D9Q4</accession>
<evidence type="ECO:0000313" key="4">
    <source>
        <dbReference type="EMBL" id="MDQ0180139.1"/>
    </source>
</evidence>
<gene>
    <name evidence="3" type="ORF">J2S90_000148</name>
    <name evidence="4" type="ORF">J2S93_001555</name>
</gene>
<reference evidence="3 5" key="1">
    <citation type="submission" date="2023-07" db="EMBL/GenBank/DDBJ databases">
        <title>Sorghum-associated microbial communities from plants grown in Nebraska, USA.</title>
        <authorList>
            <person name="Schachtman D."/>
        </authorList>
    </citation>
    <scope>NUCLEOTIDE SEQUENCE</scope>
    <source>
        <strain evidence="3">DS1006</strain>
        <strain evidence="4 5">DS1016</strain>
    </source>
</reference>
<comment type="caution">
    <text evidence="3">The sequence shown here is derived from an EMBL/GenBank/DDBJ whole genome shotgun (WGS) entry which is preliminary data.</text>
</comment>
<feature type="compositionally biased region" description="Low complexity" evidence="1">
    <location>
        <begin position="831"/>
        <end position="842"/>
    </location>
</feature>
<keyword evidence="2" id="KW-0812">Transmembrane</keyword>
<dbReference type="Proteomes" id="UP001242995">
    <property type="component" value="Unassembled WGS sequence"/>
</dbReference>
<feature type="region of interest" description="Disordered" evidence="1">
    <location>
        <begin position="767"/>
        <end position="842"/>
    </location>
</feature>
<dbReference type="Proteomes" id="UP001230951">
    <property type="component" value="Unassembled WGS sequence"/>
</dbReference>
<dbReference type="RefSeq" id="WP_306958829.1">
    <property type="nucleotide sequence ID" value="NZ_JAUSRG010000001.1"/>
</dbReference>
<protein>
    <submittedName>
        <fullName evidence="3">Uncharacterized protein</fullName>
    </submittedName>
</protein>
<organism evidence="3 6">
    <name type="scientific">Arthrobacter bambusae</name>
    <dbReference type="NCBI Taxonomy" id="1338426"/>
    <lineage>
        <taxon>Bacteria</taxon>
        <taxon>Bacillati</taxon>
        <taxon>Actinomycetota</taxon>
        <taxon>Actinomycetes</taxon>
        <taxon>Micrococcales</taxon>
        <taxon>Micrococcaceae</taxon>
        <taxon>Arthrobacter</taxon>
    </lineage>
</organism>
<feature type="transmembrane region" description="Helical" evidence="2">
    <location>
        <begin position="286"/>
        <end position="307"/>
    </location>
</feature>
<evidence type="ECO:0000256" key="1">
    <source>
        <dbReference type="SAM" id="MobiDB-lite"/>
    </source>
</evidence>
<evidence type="ECO:0000313" key="5">
    <source>
        <dbReference type="Proteomes" id="UP001230951"/>
    </source>
</evidence>
<feature type="transmembrane region" description="Helical" evidence="2">
    <location>
        <begin position="246"/>
        <end position="266"/>
    </location>
</feature>
<feature type="compositionally biased region" description="Basic and acidic residues" evidence="1">
    <location>
        <begin position="996"/>
        <end position="1010"/>
    </location>
</feature>
<dbReference type="EMBL" id="JAUSRG010000001">
    <property type="protein sequence ID" value="MDP9903208.1"/>
    <property type="molecule type" value="Genomic_DNA"/>
</dbReference>
<sequence length="1042" mass="107425">MKPKIRDVKWVLSKPLRWVISLLLTLVVTGGALFGAVSVANADDNKTIDMYSASSNLSAFFANGMQPDSSTSSKQGRELTGAWSGVLSSPATAGDLLGYTDQNLNPIQWLVTQATATTQSPLDYDTIGVSPSGAGAKQYGEFGATLKALGLDSTSVGFGSGLMSFLGGGVLLLFYWAASGVGWMFTGVLTILSWFNPFKLFYQGVHLVSPEFADGMTGGAVSDADLGPFTGLATFIGGVYKAVTSLSWAVMIPLFIGITVVGLLLFKPSGDTSRGQKIRKLFTRMVFIVVGIPLLGSMYSNILPAALNMTSSQNSGATQVVASTLVDFRAWSTQARLAVPDGATIAWAEKWHSPTDASSTSVQDSALAINKMVHPDGLKDVNPLFSLDPKNTDWTTPPGDAKKTDEAAFSVTTGLILNYIGHAQVENAGFASDVQGELTSQKVKDAPEWFKKLADSANTDGDQGADGKGELNPAEYPVLNVLDGSGLSSKSSEGVVTFTTPAQSQNTSCGAKIVAGKDRGTTPLPCNMSAMSMYNYLSTDFGDHAMTVYSSKKVSSEATQKKHDAISLVGTGGVEQFLIWLQSVVILAAFALIGFVYAIGMLIGNTKHGIQVFTATPFSLLGALPAITKVIVFVMAMVLEIFGTLFVFQIVQQLIIAFPKIVMHFFAQVTTVWFAHDPIDPSIIGLLLLPLLVIVTLISTTVMAMRLRKSIIKALNEASTKLIESLIGGKSMVPGGPGTLGKLAGAAAGGVASGAGMALGGRMMGNGKGPAAQKSIGPEAASANASGTVDGSVAGGGQQNPDPGNPAIEGGSPQGTGPGGGGALTGGSTTGTGSSTSGNAGQNIQADKELGARVAQRGLTAMPASAAASKPASKESGSQGSRSVAAGGASGTGDILDTALASHERTRGQQKEADAQKRAAATSVAGAAVHGGIAAARGAAGDAEGAARSGSKAVSGVQRAQGHVMQGRQLQKQIDASAPAQSKQNAGSGTQAQKKQVSEPEPKVQPKPQREQPAALSQVRQAPQRTLPVQREAAPDVQEPKW</sequence>
<name>A0AAW8D9Q4_9MICC</name>
<feature type="region of interest" description="Disordered" evidence="1">
    <location>
        <begin position="861"/>
        <end position="895"/>
    </location>
</feature>
<feature type="compositionally biased region" description="Gly residues" evidence="1">
    <location>
        <begin position="812"/>
        <end position="830"/>
    </location>
</feature>
<keyword evidence="2" id="KW-0472">Membrane</keyword>
<evidence type="ECO:0000313" key="6">
    <source>
        <dbReference type="Proteomes" id="UP001242995"/>
    </source>
</evidence>
<feature type="compositionally biased region" description="Polar residues" evidence="1">
    <location>
        <begin position="968"/>
        <end position="995"/>
    </location>
</feature>
<evidence type="ECO:0000256" key="2">
    <source>
        <dbReference type="SAM" id="Phobius"/>
    </source>
</evidence>
<feature type="region of interest" description="Disordered" evidence="1">
    <location>
        <begin position="964"/>
        <end position="1042"/>
    </location>
</feature>
<feature type="transmembrane region" description="Helical" evidence="2">
    <location>
        <begin position="577"/>
        <end position="603"/>
    </location>
</feature>